<sequence length="158" mass="18201">MGRISKRKSLCKNQERDKNEENERFQRLQKFDRTWKNETDKSIGKRGLYMTGKLPKSTYYDKYGPNELEARNQCFCGTDFTFKDINLSLDHCSSSRVGNRSQICGGTFALSVYNAPKSGASSASTDWQTKWLKNMIQYPFRGVLPNPIPQILLLQMPN</sequence>
<dbReference type="OrthoDB" id="2379098at2759"/>
<reference evidence="2" key="1">
    <citation type="submission" date="2021-06" db="EMBL/GenBank/DDBJ databases">
        <authorList>
            <person name="Kallberg Y."/>
            <person name="Tangrot J."/>
            <person name="Rosling A."/>
        </authorList>
    </citation>
    <scope>NUCLEOTIDE SEQUENCE</scope>
    <source>
        <strain evidence="2">AZ414A</strain>
    </source>
</reference>
<organism evidence="2 3">
    <name type="scientific">Diversispora eburnea</name>
    <dbReference type="NCBI Taxonomy" id="1213867"/>
    <lineage>
        <taxon>Eukaryota</taxon>
        <taxon>Fungi</taxon>
        <taxon>Fungi incertae sedis</taxon>
        <taxon>Mucoromycota</taxon>
        <taxon>Glomeromycotina</taxon>
        <taxon>Glomeromycetes</taxon>
        <taxon>Diversisporales</taxon>
        <taxon>Diversisporaceae</taxon>
        <taxon>Diversispora</taxon>
    </lineage>
</organism>
<comment type="caution">
    <text evidence="2">The sequence shown here is derived from an EMBL/GenBank/DDBJ whole genome shotgun (WGS) entry which is preliminary data.</text>
</comment>
<dbReference type="AlphaFoldDB" id="A0A9N9F6M0"/>
<proteinExistence type="predicted"/>
<evidence type="ECO:0000313" key="3">
    <source>
        <dbReference type="Proteomes" id="UP000789706"/>
    </source>
</evidence>
<dbReference type="Proteomes" id="UP000789706">
    <property type="component" value="Unassembled WGS sequence"/>
</dbReference>
<keyword evidence="3" id="KW-1185">Reference proteome</keyword>
<accession>A0A9N9F6M0</accession>
<evidence type="ECO:0000256" key="1">
    <source>
        <dbReference type="SAM" id="MobiDB-lite"/>
    </source>
</evidence>
<feature type="region of interest" description="Disordered" evidence="1">
    <location>
        <begin position="1"/>
        <end position="25"/>
    </location>
</feature>
<gene>
    <name evidence="2" type="ORF">DEBURN_LOCUS5289</name>
</gene>
<feature type="compositionally biased region" description="Basic and acidic residues" evidence="1">
    <location>
        <begin position="13"/>
        <end position="25"/>
    </location>
</feature>
<feature type="compositionally biased region" description="Basic residues" evidence="1">
    <location>
        <begin position="1"/>
        <end position="10"/>
    </location>
</feature>
<dbReference type="EMBL" id="CAJVPK010000460">
    <property type="protein sequence ID" value="CAG8513330.1"/>
    <property type="molecule type" value="Genomic_DNA"/>
</dbReference>
<evidence type="ECO:0000313" key="2">
    <source>
        <dbReference type="EMBL" id="CAG8513330.1"/>
    </source>
</evidence>
<protein>
    <submittedName>
        <fullName evidence="2">7756_t:CDS:1</fullName>
    </submittedName>
</protein>
<name>A0A9N9F6M0_9GLOM</name>